<feature type="transmembrane region" description="Helical" evidence="1">
    <location>
        <begin position="16"/>
        <end position="36"/>
    </location>
</feature>
<keyword evidence="1" id="KW-0472">Membrane</keyword>
<reference evidence="2 3" key="1">
    <citation type="journal article" date="2020" name="Nature">
        <title>Six reference-quality genomes reveal evolution of bat adaptations.</title>
        <authorList>
            <person name="Jebb D."/>
            <person name="Huang Z."/>
            <person name="Pippel M."/>
            <person name="Hughes G.M."/>
            <person name="Lavrichenko K."/>
            <person name="Devanna P."/>
            <person name="Winkler S."/>
            <person name="Jermiin L.S."/>
            <person name="Skirmuntt E.C."/>
            <person name="Katzourakis A."/>
            <person name="Burkitt-Gray L."/>
            <person name="Ray D.A."/>
            <person name="Sullivan K.A.M."/>
            <person name="Roscito J.G."/>
            <person name="Kirilenko B.M."/>
            <person name="Davalos L.M."/>
            <person name="Corthals A.P."/>
            <person name="Power M.L."/>
            <person name="Jones G."/>
            <person name="Ransome R.D."/>
            <person name="Dechmann D.K.N."/>
            <person name="Locatelli A.G."/>
            <person name="Puechmaille S.J."/>
            <person name="Fedrigo O."/>
            <person name="Jarvis E.D."/>
            <person name="Hiller M."/>
            <person name="Vernes S.C."/>
            <person name="Myers E.W."/>
            <person name="Teeling E.C."/>
        </authorList>
    </citation>
    <scope>NUCLEOTIDE SEQUENCE [LARGE SCALE GENOMIC DNA]</scope>
    <source>
        <strain evidence="2">MRouAeg1</strain>
        <tissue evidence="2">Muscle</tissue>
    </source>
</reference>
<gene>
    <name evidence="2" type="ORF">HJG63_012429</name>
</gene>
<dbReference type="AlphaFoldDB" id="A0A7J8F1J6"/>
<dbReference type="Proteomes" id="UP000593571">
    <property type="component" value="Unassembled WGS sequence"/>
</dbReference>
<proteinExistence type="predicted"/>
<evidence type="ECO:0000256" key="1">
    <source>
        <dbReference type="SAM" id="Phobius"/>
    </source>
</evidence>
<keyword evidence="3" id="KW-1185">Reference proteome</keyword>
<accession>A0A7J8F1J6</accession>
<name>A0A7J8F1J6_ROUAE</name>
<protein>
    <submittedName>
        <fullName evidence="2">Uncharacterized protein</fullName>
    </submittedName>
</protein>
<keyword evidence="1" id="KW-0812">Transmembrane</keyword>
<organism evidence="2 3">
    <name type="scientific">Rousettus aegyptiacus</name>
    <name type="common">Egyptian fruit bat</name>
    <name type="synonym">Pteropus aegyptiacus</name>
    <dbReference type="NCBI Taxonomy" id="9407"/>
    <lineage>
        <taxon>Eukaryota</taxon>
        <taxon>Metazoa</taxon>
        <taxon>Chordata</taxon>
        <taxon>Craniata</taxon>
        <taxon>Vertebrata</taxon>
        <taxon>Euteleostomi</taxon>
        <taxon>Mammalia</taxon>
        <taxon>Eutheria</taxon>
        <taxon>Laurasiatheria</taxon>
        <taxon>Chiroptera</taxon>
        <taxon>Yinpterochiroptera</taxon>
        <taxon>Pteropodoidea</taxon>
        <taxon>Pteropodidae</taxon>
        <taxon>Rousettinae</taxon>
        <taxon>Rousettus</taxon>
    </lineage>
</organism>
<sequence>MGAAGDLTEVVLEKRIHLPQGCVWFFFFFFLTRVIFLSKGYSVPFAITARALVICPPHPRPWTTSQPQGMTWVPGLSVTHDWGDLGSSLDRGQLKSGWKHRFSAAGRKAGGHPGEDGGALCVCTAWTHLRGSAHCRCRPEHARSCLISEAKQYRAWVVLG</sequence>
<evidence type="ECO:0000313" key="3">
    <source>
        <dbReference type="Proteomes" id="UP000593571"/>
    </source>
</evidence>
<comment type="caution">
    <text evidence="2">The sequence shown here is derived from an EMBL/GenBank/DDBJ whole genome shotgun (WGS) entry which is preliminary data.</text>
</comment>
<dbReference type="EMBL" id="JACASE010000008">
    <property type="protein sequence ID" value="KAF6441289.1"/>
    <property type="molecule type" value="Genomic_DNA"/>
</dbReference>
<evidence type="ECO:0000313" key="2">
    <source>
        <dbReference type="EMBL" id="KAF6441289.1"/>
    </source>
</evidence>
<keyword evidence="1" id="KW-1133">Transmembrane helix</keyword>